<accession>A0A402B2Y2</accession>
<reference evidence="4" key="1">
    <citation type="submission" date="2018-12" db="EMBL/GenBank/DDBJ databases">
        <title>Tengunoibacter tsumagoiensis gen. nov., sp. nov., Dictyobacter kobayashii sp. nov., D. alpinus sp. nov., and D. joshuensis sp. nov. and description of Dictyobacteraceae fam. nov. within the order Ktedonobacterales isolated from Tengu-no-mugimeshi.</title>
        <authorList>
            <person name="Wang C.M."/>
            <person name="Zheng Y."/>
            <person name="Sakai Y."/>
            <person name="Toyoda A."/>
            <person name="Minakuchi Y."/>
            <person name="Abe K."/>
            <person name="Yokota A."/>
            <person name="Yabe S."/>
        </authorList>
    </citation>
    <scope>NUCLEOTIDE SEQUENCE [LARGE SCALE GENOMIC DNA]</scope>
    <source>
        <strain evidence="4">Uno16</strain>
    </source>
</reference>
<dbReference type="RefSeq" id="WP_126626258.1">
    <property type="nucleotide sequence ID" value="NZ_BIFT01000001.1"/>
</dbReference>
<dbReference type="PANTHER" id="PTHR47197:SF3">
    <property type="entry name" value="DIHYDRO-HEME D1 DEHYDROGENASE"/>
    <property type="match status" value="1"/>
</dbReference>
<evidence type="ECO:0000256" key="1">
    <source>
        <dbReference type="SAM" id="Phobius"/>
    </source>
</evidence>
<keyword evidence="1" id="KW-0812">Transmembrane</keyword>
<dbReference type="InterPro" id="IPR051200">
    <property type="entry name" value="Host-pathogen_enzymatic-act"/>
</dbReference>
<sequence length="407" mass="42904">MYIRNYAFFGMLIFLALAASVAFVPTVQADGGAPNLAYVAGANGGVGVIDVQQQKVTKTIKAAGDPHMVALSQDGRFLYVTQPQLKRLAIITARTGEQFCSANIPGEPTLLVFDPNVKSLYVGGPQSSTVTVVDSDNCKIKKSIQTAGPVYGLVYAAVGSAVSGKNGNQLWVSNEKAISIYDDVSGQSLGTVAVPQGPRYLSIPPGATVYATTNEGSILAIDMGSHQVSKLISGGSYGPMDFNETNGEIYVPDSANKQLVVLNPVNAGFVLPKEPNHVLKLDIAPRSIAVTNDGQLGFAALSNGQIAMYDIPGRQVITMIATGGTPQFIITGLYPPSLGSTPEQASMIDKFGNILGYVIVVVLLVVPFILFRRYSRVRTAVSANNAPVVPADKAEEEHSSSQPPSEL</sequence>
<evidence type="ECO:0000256" key="2">
    <source>
        <dbReference type="SAM" id="SignalP"/>
    </source>
</evidence>
<dbReference type="Proteomes" id="UP000287171">
    <property type="component" value="Unassembled WGS sequence"/>
</dbReference>
<dbReference type="EMBL" id="BIFT01000001">
    <property type="protein sequence ID" value="GCE25706.1"/>
    <property type="molecule type" value="Genomic_DNA"/>
</dbReference>
<keyword evidence="1" id="KW-0472">Membrane</keyword>
<evidence type="ECO:0000313" key="4">
    <source>
        <dbReference type="Proteomes" id="UP000287171"/>
    </source>
</evidence>
<dbReference type="SUPFAM" id="SSF50974">
    <property type="entry name" value="Nitrous oxide reductase, N-terminal domain"/>
    <property type="match status" value="1"/>
</dbReference>
<evidence type="ECO:0008006" key="5">
    <source>
        <dbReference type="Google" id="ProtNLM"/>
    </source>
</evidence>
<dbReference type="InterPro" id="IPR015943">
    <property type="entry name" value="WD40/YVTN_repeat-like_dom_sf"/>
</dbReference>
<keyword evidence="1" id="KW-1133">Transmembrane helix</keyword>
<keyword evidence="2" id="KW-0732">Signal</keyword>
<organism evidence="3 4">
    <name type="scientific">Dictyobacter alpinus</name>
    <dbReference type="NCBI Taxonomy" id="2014873"/>
    <lineage>
        <taxon>Bacteria</taxon>
        <taxon>Bacillati</taxon>
        <taxon>Chloroflexota</taxon>
        <taxon>Ktedonobacteria</taxon>
        <taxon>Ktedonobacterales</taxon>
        <taxon>Dictyobacteraceae</taxon>
        <taxon>Dictyobacter</taxon>
    </lineage>
</organism>
<dbReference type="Gene3D" id="2.130.10.10">
    <property type="entry name" value="YVTN repeat-like/Quinoprotein amine dehydrogenase"/>
    <property type="match status" value="2"/>
</dbReference>
<dbReference type="OrthoDB" id="144314at2"/>
<evidence type="ECO:0000313" key="3">
    <source>
        <dbReference type="EMBL" id="GCE25706.1"/>
    </source>
</evidence>
<feature type="signal peptide" evidence="2">
    <location>
        <begin position="1"/>
        <end position="29"/>
    </location>
</feature>
<comment type="caution">
    <text evidence="3">The sequence shown here is derived from an EMBL/GenBank/DDBJ whole genome shotgun (WGS) entry which is preliminary data.</text>
</comment>
<feature type="transmembrane region" description="Helical" evidence="1">
    <location>
        <begin position="354"/>
        <end position="371"/>
    </location>
</feature>
<dbReference type="PANTHER" id="PTHR47197">
    <property type="entry name" value="PROTEIN NIRF"/>
    <property type="match status" value="1"/>
</dbReference>
<name>A0A402B2Y2_9CHLR</name>
<feature type="chain" id="PRO_5019103265" description="YncE family protein" evidence="2">
    <location>
        <begin position="30"/>
        <end position="407"/>
    </location>
</feature>
<proteinExistence type="predicted"/>
<keyword evidence="4" id="KW-1185">Reference proteome</keyword>
<dbReference type="AlphaFoldDB" id="A0A402B2Y2"/>
<protein>
    <recommendedName>
        <fullName evidence="5">YncE family protein</fullName>
    </recommendedName>
</protein>
<gene>
    <name evidence="3" type="ORF">KDA_11900</name>
</gene>
<dbReference type="InterPro" id="IPR011045">
    <property type="entry name" value="N2O_reductase_N"/>
</dbReference>